<evidence type="ECO:0000313" key="2">
    <source>
        <dbReference type="EMBL" id="EYE90379.1"/>
    </source>
</evidence>
<evidence type="ECO:0000313" key="3">
    <source>
        <dbReference type="Proteomes" id="UP000019804"/>
    </source>
</evidence>
<feature type="region of interest" description="Disordered" evidence="1">
    <location>
        <begin position="121"/>
        <end position="145"/>
    </location>
</feature>
<dbReference type="EMBL" id="KK088460">
    <property type="protein sequence ID" value="EYE90379.1"/>
    <property type="molecule type" value="Genomic_DNA"/>
</dbReference>
<evidence type="ECO:0000256" key="1">
    <source>
        <dbReference type="SAM" id="MobiDB-lite"/>
    </source>
</evidence>
<dbReference type="Proteomes" id="UP000019804">
    <property type="component" value="Unassembled WGS sequence"/>
</dbReference>
<dbReference type="GeneID" id="63693418"/>
<proteinExistence type="predicted"/>
<feature type="region of interest" description="Disordered" evidence="1">
    <location>
        <begin position="1"/>
        <end position="20"/>
    </location>
</feature>
<gene>
    <name evidence="2" type="ORF">EURHEDRAFT_307937</name>
</gene>
<dbReference type="RefSeq" id="XP_040634069.1">
    <property type="nucleotide sequence ID" value="XM_040778294.1"/>
</dbReference>
<feature type="compositionally biased region" description="Basic and acidic residues" evidence="1">
    <location>
        <begin position="131"/>
        <end position="143"/>
    </location>
</feature>
<accession>A0A017S167</accession>
<name>A0A017S167_ASPRC</name>
<dbReference type="AlphaFoldDB" id="A0A017S167"/>
<sequence>MNLFHFKHSLSPPPPPKKNKMPVILQQETPHTVRHHYTNLDAEMAMDIDDQAHNTHTLAVQKPQMIEMKSFVYFVMKLIHSAGLDRLSLHYSEGAVNSLSDHQNCLSDQIVDQRLNMRKGESNWKSSGFNEKSRKSERKKRDPMNLQRLTGEVPDAYKAGVTILNEKEPLV</sequence>
<reference evidence="3" key="1">
    <citation type="journal article" date="2014" name="Nat. Commun.">
        <title>Genomic adaptations of the halophilic Dead Sea filamentous fungus Eurotium rubrum.</title>
        <authorList>
            <person name="Kis-Papo T."/>
            <person name="Weig A.R."/>
            <person name="Riley R."/>
            <person name="Persoh D."/>
            <person name="Salamov A."/>
            <person name="Sun H."/>
            <person name="Lipzen A."/>
            <person name="Wasser S.P."/>
            <person name="Rambold G."/>
            <person name="Grigoriev I.V."/>
            <person name="Nevo E."/>
        </authorList>
    </citation>
    <scope>NUCLEOTIDE SEQUENCE [LARGE SCALE GENOMIC DNA]</scope>
    <source>
        <strain evidence="3">CBS 135680</strain>
    </source>
</reference>
<dbReference type="HOGENOM" id="CLU_1562557_0_0_1"/>
<organism evidence="2 3">
    <name type="scientific">Aspergillus ruber (strain CBS 135680)</name>
    <dbReference type="NCBI Taxonomy" id="1388766"/>
    <lineage>
        <taxon>Eukaryota</taxon>
        <taxon>Fungi</taxon>
        <taxon>Dikarya</taxon>
        <taxon>Ascomycota</taxon>
        <taxon>Pezizomycotina</taxon>
        <taxon>Eurotiomycetes</taxon>
        <taxon>Eurotiomycetidae</taxon>
        <taxon>Eurotiales</taxon>
        <taxon>Aspergillaceae</taxon>
        <taxon>Aspergillus</taxon>
        <taxon>Aspergillus subgen. Aspergillus</taxon>
    </lineage>
</organism>
<protein>
    <submittedName>
        <fullName evidence="2">Uncharacterized protein</fullName>
    </submittedName>
</protein>
<keyword evidence="3" id="KW-1185">Reference proteome</keyword>